<dbReference type="Pfam" id="PF00149">
    <property type="entry name" value="Metallophos"/>
    <property type="match status" value="1"/>
</dbReference>
<dbReference type="GO" id="GO:0016787">
    <property type="term" value="F:hydrolase activity"/>
    <property type="evidence" value="ECO:0007669"/>
    <property type="project" value="InterPro"/>
</dbReference>
<dbReference type="EMBL" id="BRXU01000016">
    <property type="protein sequence ID" value="GLC56506.1"/>
    <property type="molecule type" value="Genomic_DNA"/>
</dbReference>
<evidence type="ECO:0000313" key="2">
    <source>
        <dbReference type="EMBL" id="GLC56506.1"/>
    </source>
</evidence>
<dbReference type="PANTHER" id="PTHR43143:SF4">
    <property type="entry name" value="CALCINEURIN-LIKE PHOSPHOESTERASE DOMAIN-CONTAINING PROTEIN"/>
    <property type="match status" value="1"/>
</dbReference>
<dbReference type="Gene3D" id="3.60.21.10">
    <property type="match status" value="1"/>
</dbReference>
<keyword evidence="3" id="KW-1185">Reference proteome</keyword>
<reference evidence="2 3" key="1">
    <citation type="journal article" date="2023" name="Commun. Biol.">
        <title>Reorganization of the ancestral sex-determining regions during the evolution of trioecy in Pleodorina starrii.</title>
        <authorList>
            <person name="Takahashi K."/>
            <person name="Suzuki S."/>
            <person name="Kawai-Toyooka H."/>
            <person name="Yamamoto K."/>
            <person name="Hamaji T."/>
            <person name="Ootsuki R."/>
            <person name="Yamaguchi H."/>
            <person name="Kawachi M."/>
            <person name="Higashiyama T."/>
            <person name="Nozaki H."/>
        </authorList>
    </citation>
    <scope>NUCLEOTIDE SEQUENCE [LARGE SCALE GENOMIC DNA]</scope>
    <source>
        <strain evidence="2 3">NIES-4479</strain>
    </source>
</reference>
<sequence length="498" mass="54827">MLKNGRYSAVRGKGVAGCRRLWLSPAVGRPAGMIQRHIAMQAAPGSVLPELSTASLSDPWQLAIMGDLHLAPEQMRLFEAAREHLRTAMAGEQGGREPGPGARVVQLGDLGHGKHQSGSRKCFEFARQFLDGFGVPYALVTGNHDLEGDEFETDEENLEAWSEVFRQPHYWAADLGPARLVGLSTVRYRSNTHSHHEVFISDDQLTWLEAQLADNPTTPFIVLTHAPPMGCGLKVIQEVHIKNRCAWLNHSANPRAFMDILARHRNVKLWFSGHFHLSHNYPDSISTVGGAAFVQVGVIGECNRDGLRQSRLLRGGPEGYQLFTVDHDGGALRLDMEAKWDEQAPPVPVVPEDELLCDPDAGWLCSQMDCKMGDNSSGFITWYPVGSETILALQAGGLLIEYDMSSAAPIGLVTRLPEGCSLELLGEDRQPAQREDGADVAEVLVREPNGDLREAIPRNSSGAFYRIYQPNKWRLKRQQQQQQAEAAAKAAQEVLVAA</sequence>
<evidence type="ECO:0000259" key="1">
    <source>
        <dbReference type="Pfam" id="PF00149"/>
    </source>
</evidence>
<gene>
    <name evidence="2" type="primary">PLEST004049</name>
    <name evidence="2" type="ORF">PLESTB_001114800</name>
</gene>
<name>A0A9W6F5K7_9CHLO</name>
<dbReference type="AlphaFoldDB" id="A0A9W6F5K7"/>
<evidence type="ECO:0000313" key="3">
    <source>
        <dbReference type="Proteomes" id="UP001165080"/>
    </source>
</evidence>
<accession>A0A9W6F5K7</accession>
<dbReference type="OrthoDB" id="10260867at2759"/>
<protein>
    <recommendedName>
        <fullName evidence="1">Calcineurin-like phosphoesterase domain-containing protein</fullName>
    </recommendedName>
</protein>
<organism evidence="2 3">
    <name type="scientific">Pleodorina starrii</name>
    <dbReference type="NCBI Taxonomy" id="330485"/>
    <lineage>
        <taxon>Eukaryota</taxon>
        <taxon>Viridiplantae</taxon>
        <taxon>Chlorophyta</taxon>
        <taxon>core chlorophytes</taxon>
        <taxon>Chlorophyceae</taxon>
        <taxon>CS clade</taxon>
        <taxon>Chlamydomonadales</taxon>
        <taxon>Volvocaceae</taxon>
        <taxon>Pleodorina</taxon>
    </lineage>
</organism>
<dbReference type="PANTHER" id="PTHR43143">
    <property type="entry name" value="METALLOPHOSPHOESTERASE, CALCINEURIN SUPERFAMILY"/>
    <property type="match status" value="1"/>
</dbReference>
<feature type="domain" description="Calcineurin-like phosphoesterase" evidence="1">
    <location>
        <begin position="63"/>
        <end position="276"/>
    </location>
</feature>
<proteinExistence type="predicted"/>
<comment type="caution">
    <text evidence="2">The sequence shown here is derived from an EMBL/GenBank/DDBJ whole genome shotgun (WGS) entry which is preliminary data.</text>
</comment>
<dbReference type="Proteomes" id="UP001165080">
    <property type="component" value="Unassembled WGS sequence"/>
</dbReference>
<dbReference type="SUPFAM" id="SSF56300">
    <property type="entry name" value="Metallo-dependent phosphatases"/>
    <property type="match status" value="1"/>
</dbReference>
<dbReference type="InterPro" id="IPR029052">
    <property type="entry name" value="Metallo-depent_PP-like"/>
</dbReference>
<dbReference type="InterPro" id="IPR051918">
    <property type="entry name" value="STPP_CPPED1"/>
</dbReference>
<dbReference type="InterPro" id="IPR004843">
    <property type="entry name" value="Calcineurin-like_PHP"/>
</dbReference>